<accession>A0ABN9UHT4</accession>
<feature type="transmembrane region" description="Helical" evidence="3">
    <location>
        <begin position="1894"/>
        <end position="1916"/>
    </location>
</feature>
<evidence type="ECO:0000313" key="4">
    <source>
        <dbReference type="EMBL" id="CAK0859218.1"/>
    </source>
</evidence>
<feature type="compositionally biased region" description="Low complexity" evidence="2">
    <location>
        <begin position="217"/>
        <end position="226"/>
    </location>
</feature>
<keyword evidence="3" id="KW-0812">Transmembrane</keyword>
<feature type="transmembrane region" description="Helical" evidence="3">
    <location>
        <begin position="1971"/>
        <end position="1999"/>
    </location>
</feature>
<keyword evidence="3" id="KW-0472">Membrane</keyword>
<feature type="region of interest" description="Disordered" evidence="2">
    <location>
        <begin position="146"/>
        <end position="379"/>
    </location>
</feature>
<feature type="transmembrane region" description="Helical" evidence="3">
    <location>
        <begin position="1793"/>
        <end position="1812"/>
    </location>
</feature>
<feature type="region of interest" description="Disordered" evidence="2">
    <location>
        <begin position="1652"/>
        <end position="1671"/>
    </location>
</feature>
<feature type="compositionally biased region" description="Pro residues" evidence="2">
    <location>
        <begin position="1658"/>
        <end position="1671"/>
    </location>
</feature>
<keyword evidence="3" id="KW-1133">Transmembrane helix</keyword>
<feature type="compositionally biased region" description="Low complexity" evidence="2">
    <location>
        <begin position="2325"/>
        <end position="2341"/>
    </location>
</feature>
<keyword evidence="5" id="KW-1185">Reference proteome</keyword>
<feature type="compositionally biased region" description="Low complexity" evidence="2">
    <location>
        <begin position="315"/>
        <end position="325"/>
    </location>
</feature>
<feature type="non-terminal residue" evidence="4">
    <location>
        <position position="2356"/>
    </location>
</feature>
<feature type="compositionally biased region" description="Low complexity" evidence="2">
    <location>
        <begin position="267"/>
        <end position="278"/>
    </location>
</feature>
<feature type="transmembrane region" description="Helical" evidence="3">
    <location>
        <begin position="1867"/>
        <end position="1888"/>
    </location>
</feature>
<name>A0ABN9UHT4_9DINO</name>
<feature type="region of interest" description="Disordered" evidence="2">
    <location>
        <begin position="613"/>
        <end position="639"/>
    </location>
</feature>
<feature type="compositionally biased region" description="Basic and acidic residues" evidence="2">
    <location>
        <begin position="434"/>
        <end position="447"/>
    </location>
</feature>
<organism evidence="4 5">
    <name type="scientific">Prorocentrum cordatum</name>
    <dbReference type="NCBI Taxonomy" id="2364126"/>
    <lineage>
        <taxon>Eukaryota</taxon>
        <taxon>Sar</taxon>
        <taxon>Alveolata</taxon>
        <taxon>Dinophyceae</taxon>
        <taxon>Prorocentrales</taxon>
        <taxon>Prorocentraceae</taxon>
        <taxon>Prorocentrum</taxon>
    </lineage>
</organism>
<gene>
    <name evidence="4" type="ORF">PCOR1329_LOCUS48646</name>
</gene>
<evidence type="ECO:0000256" key="2">
    <source>
        <dbReference type="SAM" id="MobiDB-lite"/>
    </source>
</evidence>
<dbReference type="Proteomes" id="UP001189429">
    <property type="component" value="Unassembled WGS sequence"/>
</dbReference>
<feature type="transmembrane region" description="Helical" evidence="3">
    <location>
        <begin position="1827"/>
        <end position="1847"/>
    </location>
</feature>
<dbReference type="InterPro" id="IPR036691">
    <property type="entry name" value="Endo/exonu/phosph_ase_sf"/>
</dbReference>
<dbReference type="Gene3D" id="3.60.10.10">
    <property type="entry name" value="Endonuclease/exonuclease/phosphatase"/>
    <property type="match status" value="1"/>
</dbReference>
<feature type="transmembrane region" description="Helical" evidence="3">
    <location>
        <begin position="1755"/>
        <end position="1772"/>
    </location>
</feature>
<feature type="transmembrane region" description="Helical" evidence="3">
    <location>
        <begin position="2062"/>
        <end position="2081"/>
    </location>
</feature>
<feature type="compositionally biased region" description="Low complexity" evidence="2">
    <location>
        <begin position="154"/>
        <end position="174"/>
    </location>
</feature>
<evidence type="ECO:0000313" key="5">
    <source>
        <dbReference type="Proteomes" id="UP001189429"/>
    </source>
</evidence>
<feature type="compositionally biased region" description="Basic and acidic residues" evidence="2">
    <location>
        <begin position="199"/>
        <end position="216"/>
    </location>
</feature>
<dbReference type="EMBL" id="CAUYUJ010015877">
    <property type="protein sequence ID" value="CAK0859218.1"/>
    <property type="molecule type" value="Genomic_DNA"/>
</dbReference>
<evidence type="ECO:0000256" key="3">
    <source>
        <dbReference type="SAM" id="Phobius"/>
    </source>
</evidence>
<feature type="compositionally biased region" description="Basic and acidic residues" evidence="2">
    <location>
        <begin position="175"/>
        <end position="190"/>
    </location>
</feature>
<sequence>MGRYLAAYGARHVLFVAVPLSGRGPGDTMHAAPVHIILKDGIVHVGKLQEVKRCPSVQHGVSLHRRDQSSSLVLQQHLLEKRGEHHKIVPQFEGAAARRHALTCQPCHWVCELTQWNMRVLEGNSGLVRLEELLSLFGGLGLEWSQGDASSGSAGEPAEEQPAAAPAAALGEARQPPRPEGELARAEAGRPPKPCARAEGGDDKMTGSTCSDDRTCSSDSDSESQSVGASAQAARCGEGSRSSVEGGAEAAALSCGSAEGQGDPLRARGGAARRAAGVPHGGRERGFPRPARGGPREAGEAGCPAGPERRRCRQAAGASSADQPGAAGGGAAAPLAPAAPSAPPAPRGSPGGRRALSAACAAAAPRTVAPPPRGAMGAGALAGWPRRLAAPARVSMQSGGAVQDPELQQLRKQLQSVQEQLQQENKRNASTMDVDDKHEEATDPQKERLAAIDGLLDSITDDKSRFAGPYRDGLQQEKDAILASLRAKQPITVQLSGLNDKLAWTKTKIEKAEKLVEAKRAQLAEIQASIDRECAQIEQLRQQEIDVEQKIREVGMATSQPPKRPGEPSQLGEVKVELTDLQDMVRSAGGGALAETLPQLLQTKLTEMVSAKRARLAEGSGADPGRPSEGGAPESTKPIEDVKRYLAAVGHEVPENEGEVRIGGLMTKRVHISQIMGLAAVETVACQMSGSALIIVDIGLLQRRVSRQWTGSSQIIVGTGRARVDVLCEGGVSAGKRDEVKGYFSTVNATSHGPLCDYLGGKPGHAALGVQEHHATTDHLDRVQSRLHDVGYHGIWAPAIAAGKGSGTSAGVAALAKSHISLTCPPATATPVLEAGRVVAAHVHWGVKRGIVFLSAYLRPSEGHSPANDETLSTVLQYIHMLNCLCMDWAVLGDFNMTVEELGGAIRTKWVARQWKPPAVRLQQGATARAWGAAARWAQHLIGSRKQMQTKIQRLQAANALCTLSPSQFEDIVSFFIELQAFFQRILRKSDTFKRLPDWVATYFLHGLKVISLDDFEPQAVAIQDAAKIHLQQDQSVRNAKWKDWAHQAFIGSGTGQAHRATKCRALQEVIGASVVGEPRVLVERELAALKEVWSCHELDPLTLPTDAVRWAALPPLSGPQLRRACLSFSTRTASGPSRIAPRALAQVSDAGPTAIADRFNKCEERLIWPDERIINELVRLPKGDGNGHRLIALVQTLVRLWSKARSPLSKAWLKQASMPDIWGCGGPGRSSSHSAFARNLEAEVAKLLGETSATAILDACKCFECVNPRALLEGGRKCGYPMRLLWMLLQYYKQPRVVKAYDSWSTQFATTQGTLTGCSHSTMLLTHLTSRIMRRLSGFGVIPRALVDDLTLQWVGANTKMLYLLFEAVKKFIMLARPLGLILQVEKSGLVAACPKAKKIVSKQAPAIGIPLRSSIRNLGHELHGTDRRRHQTRVRMPKLKKRVVRVKASRRTVGNKVSVIWRSGLLSAANHCAAVSGTPDKDLQTRRRAAVALCGAKEGSTGLTAYLMTQKRWAAFRDKQLRLPLDLVVSDLSSLVSEGLDWSPDLARGTAKHALVWRRFFNLIEKEHARPPSFARVPAHSSLEDAPLSGRAPFSWVLGNAWADFFAKAGAQDIAVAQMLADVHKMALKEAKLFARYVSRAVAHRVEFAKASEPDQCPPRPTKHPPAVPPVSVTDHTLVWVKSTNELPAGDVVPMERSYLLALQAVVMSDDGPLVDVPPLPLPLPQISTCCSERQLAEPHGPSGHSIPTKARFALSLTSSFLVTTVAGTAKDKEYLGSCFPVLTWGRRAPWLLTHVILGAVAAGLVYLPPGSFGVHGVSMHVYHAWYFVTVGAMFWSFNGAVLAFEAARQEIYPYKEERIVVEGLCKYACMFGGGLGGLPTMVIFMDARLNYRIACSAFIVLASLISLVAVPIMRQARSGLRDSPRIKDPQAATGQSEVASVSVWREAFRRGSWNCALRHMWALKFWNGAYGASVAAVILAAGAAAGCTETVMNVVYMWAFSRGDGLLDVEGRADRWLLWYVVAMRLLNAAATVFVMFVLTPSGRDGRDVARLERGAMSAALRMVGTFLLWSVTCRFGVSGFTFWRVSAQCWLVDEVVDRGLDGVVRFYEHFASVLAARVQTVAGAACGSLAFLGLSVCGLETRNCEPHTENAGIQQLTSSEILADSLPDWTAGRGDGASPTEADCKAAEAEDLWECMDGCMRDTIDGQPDALRFYIRVVIGLWAPLCELLLALHAQRFPIKGARLRRLYARVAERRGDGGGAAKLQAAERCAGGVVPSAAEQAHLEGGLSTASLDGPVHTTPIVDLPLPSKPHPAALDVQDDAGTTATPTSTDTSSAAHRGVGLGSEGAATSQ</sequence>
<proteinExistence type="predicted"/>
<protein>
    <submittedName>
        <fullName evidence="4">Uncharacterized protein</fullName>
    </submittedName>
</protein>
<feature type="compositionally biased region" description="Low complexity" evidence="2">
    <location>
        <begin position="413"/>
        <end position="423"/>
    </location>
</feature>
<feature type="coiled-coil region" evidence="1">
    <location>
        <begin position="509"/>
        <end position="550"/>
    </location>
</feature>
<feature type="region of interest" description="Disordered" evidence="2">
    <location>
        <begin position="2293"/>
        <end position="2356"/>
    </location>
</feature>
<feature type="region of interest" description="Disordered" evidence="2">
    <location>
        <begin position="412"/>
        <end position="447"/>
    </location>
</feature>
<dbReference type="SUPFAM" id="SSF56219">
    <property type="entry name" value="DNase I-like"/>
    <property type="match status" value="1"/>
</dbReference>
<comment type="caution">
    <text evidence="4">The sequence shown here is derived from an EMBL/GenBank/DDBJ whole genome shotgun (WGS) entry which is preliminary data.</text>
</comment>
<evidence type="ECO:0000256" key="1">
    <source>
        <dbReference type="SAM" id="Coils"/>
    </source>
</evidence>
<feature type="transmembrane region" description="Helical" evidence="3">
    <location>
        <begin position="2019"/>
        <end position="2042"/>
    </location>
</feature>
<keyword evidence="1" id="KW-0175">Coiled coil</keyword>
<feature type="compositionally biased region" description="Low complexity" evidence="2">
    <location>
        <begin position="352"/>
        <end position="367"/>
    </location>
</feature>
<reference evidence="4" key="1">
    <citation type="submission" date="2023-10" db="EMBL/GenBank/DDBJ databases">
        <authorList>
            <person name="Chen Y."/>
            <person name="Shah S."/>
            <person name="Dougan E. K."/>
            <person name="Thang M."/>
            <person name="Chan C."/>
        </authorList>
    </citation>
    <scope>NUCLEOTIDE SEQUENCE [LARGE SCALE GENOMIC DNA]</scope>
</reference>